<evidence type="ECO:0000313" key="4">
    <source>
        <dbReference type="Proteomes" id="UP001302367"/>
    </source>
</evidence>
<dbReference type="PANTHER" id="PTHR40518:SF1">
    <property type="entry name" value="ACETOACETATE DECARBOXYLASE"/>
    <property type="match status" value="1"/>
</dbReference>
<name>A0A2G5HY07_CERBT</name>
<evidence type="ECO:0000313" key="3">
    <source>
        <dbReference type="Proteomes" id="UP000230605"/>
    </source>
</evidence>
<dbReference type="EMBL" id="CP134185">
    <property type="protein sequence ID" value="WPA98376.1"/>
    <property type="molecule type" value="Genomic_DNA"/>
</dbReference>
<dbReference type="SUPFAM" id="SSF160104">
    <property type="entry name" value="Acetoacetate decarboxylase-like"/>
    <property type="match status" value="1"/>
</dbReference>
<dbReference type="AlphaFoldDB" id="A0A2G5HY07"/>
<accession>A0A2G5HY07</accession>
<keyword evidence="4" id="KW-1185">Reference proteome</keyword>
<dbReference type="Gene3D" id="2.40.400.10">
    <property type="entry name" value="Acetoacetate decarboxylase-like"/>
    <property type="match status" value="1"/>
</dbReference>
<protein>
    <submittedName>
        <fullName evidence="1">Uncharacterized protein</fullName>
    </submittedName>
</protein>
<dbReference type="OrthoDB" id="9970474at2759"/>
<organism evidence="1 3">
    <name type="scientific">Cercospora beticola</name>
    <name type="common">Sugarbeet leaf spot fungus</name>
    <dbReference type="NCBI Taxonomy" id="122368"/>
    <lineage>
        <taxon>Eukaryota</taxon>
        <taxon>Fungi</taxon>
        <taxon>Dikarya</taxon>
        <taxon>Ascomycota</taxon>
        <taxon>Pezizomycotina</taxon>
        <taxon>Dothideomycetes</taxon>
        <taxon>Dothideomycetidae</taxon>
        <taxon>Mycosphaerellales</taxon>
        <taxon>Mycosphaerellaceae</taxon>
        <taxon>Cercospora</taxon>
    </lineage>
</organism>
<dbReference type="EMBL" id="LKMD01000102">
    <property type="protein sequence ID" value="PIA97381.1"/>
    <property type="molecule type" value="Genomic_DNA"/>
</dbReference>
<dbReference type="Proteomes" id="UP000230605">
    <property type="component" value="Chromosome 2"/>
</dbReference>
<proteinExistence type="predicted"/>
<dbReference type="PANTHER" id="PTHR40518">
    <property type="entry name" value="ACETOACETATE DECARBOXYLASE"/>
    <property type="match status" value="1"/>
</dbReference>
<reference evidence="2 4" key="2">
    <citation type="submission" date="2023-09" db="EMBL/GenBank/DDBJ databases">
        <title>Complete-Gapless Cercospora beticola genome.</title>
        <authorList>
            <person name="Wyatt N.A."/>
            <person name="Spanner R.E."/>
            <person name="Bolton M.D."/>
        </authorList>
    </citation>
    <scope>NUCLEOTIDE SEQUENCE [LARGE SCALE GENOMIC DNA]</scope>
    <source>
        <strain evidence="2">Cb09-40</strain>
    </source>
</reference>
<dbReference type="InterPro" id="IPR023375">
    <property type="entry name" value="ADC_dom_sf"/>
</dbReference>
<sequence>MLSETGSSPIHRLPQHGVAIQEIKGSEHDDFFFCSFRDRYTTFEMLFKSVLAAAACFGLVAAEPGCNNCTNESPDPYVDVPAPWDLRGDIYTFFLLPGLGIPLDNELPKKAFPPLERQFPSAIEGDYKGTLGMVQIVRYMESPVGPYDEMFIVPGYFEYDRDGKKKRGVRVSRIYVSQKYPVWTSRITWNQPKHLARFEWQDRPDGSTSVKIYPFDTRGEGLPEDEPSDKPWFQATYSPLLPENLLNETLPLLGSKGLLGGLLGNTLSNLNLNPQIPFTTDLFKLLGINATLIQPPVPAGKDKFGALVPSTPEGAWKAIDPLQESTQTTVGSINLSQRGGDGEEEGVNAVGDEYYDNFWPGLPIVNVALKLKDAKIVFGAPEVWQG</sequence>
<dbReference type="Proteomes" id="UP001302367">
    <property type="component" value="Chromosome 2"/>
</dbReference>
<evidence type="ECO:0000313" key="2">
    <source>
        <dbReference type="EMBL" id="WPA98376.1"/>
    </source>
</evidence>
<reference evidence="1 3" key="1">
    <citation type="submission" date="2015-10" db="EMBL/GenBank/DDBJ databases">
        <title>The cercosporin biosynthetic gene cluster was horizontally transferred to several fungal lineages and shown to be expanded in Cercospora beticola based on microsynteny with recipient genomes.</title>
        <authorList>
            <person name="De Jonge R."/>
            <person name="Ebert M.K."/>
            <person name="Suttle J.C."/>
            <person name="Jurick Ii W.M."/>
            <person name="Secor G.A."/>
            <person name="Thomma B.P."/>
            <person name="Van De Peer Y."/>
            <person name="Bolton M.D."/>
        </authorList>
    </citation>
    <scope>NUCLEOTIDE SEQUENCE [LARGE SCALE GENOMIC DNA]</scope>
    <source>
        <strain evidence="1 3">09-40</strain>
    </source>
</reference>
<gene>
    <name evidence="1" type="ORF">CB0940_05790</name>
    <name evidence="2" type="ORF">RHO25_002988</name>
</gene>
<evidence type="ECO:0000313" key="1">
    <source>
        <dbReference type="EMBL" id="PIA97381.1"/>
    </source>
</evidence>